<dbReference type="SUPFAM" id="SSF103657">
    <property type="entry name" value="BAR/IMD domain-like"/>
    <property type="match status" value="1"/>
</dbReference>
<dbReference type="GeneID" id="8238582"/>
<dbReference type="InParanoid" id="E0VVJ4"/>
<dbReference type="HOGENOM" id="CLU_043817_1_1_1"/>
<evidence type="ECO:0000256" key="4">
    <source>
        <dbReference type="SAM" id="Coils"/>
    </source>
</evidence>
<dbReference type="Proteomes" id="UP000009046">
    <property type="component" value="Unassembled WGS sequence"/>
</dbReference>
<feature type="domain" description="SH3" evidence="5">
    <location>
        <begin position="277"/>
        <end position="336"/>
    </location>
</feature>
<dbReference type="GO" id="GO:0016020">
    <property type="term" value="C:membrane"/>
    <property type="evidence" value="ECO:0007669"/>
    <property type="project" value="TreeGrafter"/>
</dbReference>
<evidence type="ECO:0000256" key="2">
    <source>
        <dbReference type="ARBA" id="ARBA00022443"/>
    </source>
</evidence>
<dbReference type="KEGG" id="phu:Phum_PHUM463870"/>
<dbReference type="VEuPathDB" id="VectorBase:PHUM463870"/>
<dbReference type="OMA" id="DWIMAER"/>
<dbReference type="Pfam" id="PF03114">
    <property type="entry name" value="BAR"/>
    <property type="match status" value="1"/>
</dbReference>
<dbReference type="EMBL" id="AAZO01005644">
    <property type="status" value="NOT_ANNOTATED_CDS"/>
    <property type="molecule type" value="Genomic_DNA"/>
</dbReference>
<keyword evidence="2 3" id="KW-0728">SH3 domain</keyword>
<dbReference type="Pfam" id="PF14604">
    <property type="entry name" value="SH3_9"/>
    <property type="match status" value="1"/>
</dbReference>
<keyword evidence="4" id="KW-0175">Coiled coil</keyword>
<dbReference type="PROSITE" id="PS51021">
    <property type="entry name" value="BAR"/>
    <property type="match status" value="1"/>
</dbReference>
<dbReference type="InterPro" id="IPR036028">
    <property type="entry name" value="SH3-like_dom_sf"/>
</dbReference>
<reference evidence="8" key="3">
    <citation type="submission" date="2020-05" db="UniProtKB">
        <authorList>
            <consortium name="EnsemblMetazoa"/>
        </authorList>
    </citation>
    <scope>IDENTIFICATION</scope>
    <source>
        <strain evidence="8">USDA</strain>
    </source>
</reference>
<dbReference type="AlphaFoldDB" id="E0VVJ4"/>
<dbReference type="SMART" id="SM00326">
    <property type="entry name" value="SH3"/>
    <property type="match status" value="1"/>
</dbReference>
<dbReference type="GO" id="GO:0061024">
    <property type="term" value="P:membrane organization"/>
    <property type="evidence" value="ECO:0007669"/>
    <property type="project" value="TreeGrafter"/>
</dbReference>
<evidence type="ECO:0000256" key="3">
    <source>
        <dbReference type="PROSITE-ProRule" id="PRU00192"/>
    </source>
</evidence>
<sequence>MDFNVKKLVKDASTTFNRVVQLTEEVFGSSEKTKLDAHFEHLAERSNATNLWTSKIVGNLEAVLNPTVGKSVENFFMDKMEKSIKTNRFSDLEYLGISMIEAGNDFGPGTAYGSTLIKVGQCEQRLGQTKRDFIASAENCFINPLKKFLDGEMKTIQKERKILENLRLDLDSCKSKVRKARSLQNVQSAERDLRMAQSEFDRQFEITKLLLEGINSSHSNHLRCLQEFVESQVRYYEKCHQVMQDLQRDLTSLSLLNAGAPSFSALPCATENVTKTNPPRKALVKSNYNAKDSTELSLLEDEVIIVRELSDTDSDFFLGERGSQKGKVPKSILELF</sequence>
<dbReference type="Gene3D" id="1.20.1270.60">
    <property type="entry name" value="Arfaptin homology (AH) domain/BAR domain"/>
    <property type="match status" value="1"/>
</dbReference>
<evidence type="ECO:0000259" key="6">
    <source>
        <dbReference type="PROSITE" id="PS51021"/>
    </source>
</evidence>
<dbReference type="STRING" id="121224.E0VVJ4"/>
<organism>
    <name type="scientific">Pediculus humanus subsp. corporis</name>
    <name type="common">Body louse</name>
    <dbReference type="NCBI Taxonomy" id="121224"/>
    <lineage>
        <taxon>Eukaryota</taxon>
        <taxon>Metazoa</taxon>
        <taxon>Ecdysozoa</taxon>
        <taxon>Arthropoda</taxon>
        <taxon>Hexapoda</taxon>
        <taxon>Insecta</taxon>
        <taxon>Pterygota</taxon>
        <taxon>Neoptera</taxon>
        <taxon>Paraneoptera</taxon>
        <taxon>Psocodea</taxon>
        <taxon>Troctomorpha</taxon>
        <taxon>Phthiraptera</taxon>
        <taxon>Anoplura</taxon>
        <taxon>Pediculidae</taxon>
        <taxon>Pediculus</taxon>
    </lineage>
</organism>
<dbReference type="InterPro" id="IPR001452">
    <property type="entry name" value="SH3_domain"/>
</dbReference>
<dbReference type="OrthoDB" id="14167at2759"/>
<dbReference type="Gene3D" id="2.30.30.40">
    <property type="entry name" value="SH3 Domains"/>
    <property type="match status" value="1"/>
</dbReference>
<comment type="similarity">
    <text evidence="1">Belongs to the endophilin family.</text>
</comment>
<dbReference type="eggNOG" id="KOG3725">
    <property type="taxonomic scope" value="Eukaryota"/>
</dbReference>
<reference evidence="7" key="2">
    <citation type="submission" date="2007-04" db="EMBL/GenBank/DDBJ databases">
        <title>The genome of the human body louse.</title>
        <authorList>
            <consortium name="The Human Body Louse Genome Consortium"/>
            <person name="Kirkness E."/>
            <person name="Walenz B."/>
            <person name="Hass B."/>
            <person name="Bruggner R."/>
            <person name="Strausberg R."/>
        </authorList>
    </citation>
    <scope>NUCLEOTIDE SEQUENCE</scope>
    <source>
        <strain evidence="7">USDA</strain>
    </source>
</reference>
<dbReference type="EMBL" id="DS235812">
    <property type="protein sequence ID" value="EEB17400.1"/>
    <property type="molecule type" value="Genomic_DNA"/>
</dbReference>
<evidence type="ECO:0000313" key="8">
    <source>
        <dbReference type="EnsemblMetazoa" id="PHUM463870-PA"/>
    </source>
</evidence>
<accession>E0VVJ4</accession>
<dbReference type="InterPro" id="IPR050384">
    <property type="entry name" value="Endophilin_SH3RF"/>
</dbReference>
<gene>
    <name evidence="8" type="primary">8238582</name>
    <name evidence="7" type="ORF">Phum_PHUM463870</name>
</gene>
<dbReference type="CTD" id="8238582"/>
<evidence type="ECO:0000313" key="7">
    <source>
        <dbReference type="EMBL" id="EEB17400.1"/>
    </source>
</evidence>
<dbReference type="PANTHER" id="PTHR14167:SF76">
    <property type="entry name" value="ENDOPHILIN B, ISOFORM A"/>
    <property type="match status" value="1"/>
</dbReference>
<protein>
    <submittedName>
        <fullName evidence="7 8">Endophilin B, putative</fullName>
    </submittedName>
</protein>
<evidence type="ECO:0000256" key="1">
    <source>
        <dbReference type="ARBA" id="ARBA00006697"/>
    </source>
</evidence>
<dbReference type="RefSeq" id="XP_002430138.1">
    <property type="nucleotide sequence ID" value="XM_002430093.1"/>
</dbReference>
<evidence type="ECO:0000259" key="5">
    <source>
        <dbReference type="PROSITE" id="PS50002"/>
    </source>
</evidence>
<reference evidence="7" key="1">
    <citation type="submission" date="2007-04" db="EMBL/GenBank/DDBJ databases">
        <title>Annotation of Pediculus humanus corporis strain USDA.</title>
        <authorList>
            <person name="Kirkness E."/>
            <person name="Hannick L."/>
            <person name="Hass B."/>
            <person name="Bruggner R."/>
            <person name="Lawson D."/>
            <person name="Bidwell S."/>
            <person name="Joardar V."/>
            <person name="Caler E."/>
            <person name="Walenz B."/>
            <person name="Inman J."/>
            <person name="Schobel S."/>
            <person name="Galinsky K."/>
            <person name="Amedeo P."/>
            <person name="Strausberg R."/>
        </authorList>
    </citation>
    <scope>NUCLEOTIDE SEQUENCE</scope>
    <source>
        <strain evidence="7">USDA</strain>
    </source>
</reference>
<keyword evidence="9" id="KW-1185">Reference proteome</keyword>
<dbReference type="EnsemblMetazoa" id="PHUM463870-RA">
    <property type="protein sequence ID" value="PHUM463870-PA"/>
    <property type="gene ID" value="PHUM463870"/>
</dbReference>
<dbReference type="PROSITE" id="PS50002">
    <property type="entry name" value="SH3"/>
    <property type="match status" value="1"/>
</dbReference>
<dbReference type="CDD" id="cd07594">
    <property type="entry name" value="BAR_Endophilin_B"/>
    <property type="match status" value="1"/>
</dbReference>
<dbReference type="InterPro" id="IPR027267">
    <property type="entry name" value="AH/BAR_dom_sf"/>
</dbReference>
<feature type="coiled-coil region" evidence="4">
    <location>
        <begin position="146"/>
        <end position="199"/>
    </location>
</feature>
<dbReference type="PANTHER" id="PTHR14167">
    <property type="entry name" value="SH3 DOMAIN-CONTAINING"/>
    <property type="match status" value="1"/>
</dbReference>
<name>E0VVJ4_PEDHC</name>
<dbReference type="FunCoup" id="E0VVJ4">
    <property type="interactions" value="547"/>
</dbReference>
<dbReference type="GO" id="GO:0005737">
    <property type="term" value="C:cytoplasm"/>
    <property type="evidence" value="ECO:0007669"/>
    <property type="project" value="InterPro"/>
</dbReference>
<feature type="domain" description="BAR" evidence="6">
    <location>
        <begin position="24"/>
        <end position="259"/>
    </location>
</feature>
<evidence type="ECO:0000313" key="9">
    <source>
        <dbReference type="Proteomes" id="UP000009046"/>
    </source>
</evidence>
<dbReference type="CDD" id="cd11802">
    <property type="entry name" value="SH3_Endophilin_B"/>
    <property type="match status" value="1"/>
</dbReference>
<dbReference type="InterPro" id="IPR004148">
    <property type="entry name" value="BAR_dom"/>
</dbReference>
<proteinExistence type="inferred from homology"/>
<dbReference type="SMART" id="SM00721">
    <property type="entry name" value="BAR"/>
    <property type="match status" value="1"/>
</dbReference>
<dbReference type="SUPFAM" id="SSF50044">
    <property type="entry name" value="SH3-domain"/>
    <property type="match status" value="1"/>
</dbReference>